<keyword evidence="4" id="KW-0671">Queuosine biosynthesis</keyword>
<comment type="caution">
    <text evidence="5">The sequence shown here is derived from an EMBL/GenBank/DDBJ whole genome shotgun (WGS) entry which is preliminary data.</text>
</comment>
<name>A0A5M6DJ18_9BACT</name>
<dbReference type="Proteomes" id="UP000323426">
    <property type="component" value="Unassembled WGS sequence"/>
</dbReference>
<dbReference type="Gene3D" id="3.40.1780.10">
    <property type="entry name" value="QueA-like"/>
    <property type="match status" value="1"/>
</dbReference>
<dbReference type="EMBL" id="VWSF01000005">
    <property type="protein sequence ID" value="KAA5547453.1"/>
    <property type="molecule type" value="Genomic_DNA"/>
</dbReference>
<evidence type="ECO:0000313" key="6">
    <source>
        <dbReference type="Proteomes" id="UP000323426"/>
    </source>
</evidence>
<evidence type="ECO:0000256" key="2">
    <source>
        <dbReference type="ARBA" id="ARBA00022679"/>
    </source>
</evidence>
<proteinExistence type="predicted"/>
<keyword evidence="2 5" id="KW-0808">Transferase</keyword>
<dbReference type="GO" id="GO:0051075">
    <property type="term" value="F:S-adenosylmethionine:tRNA ribosyltransferase-isomerase activity"/>
    <property type="evidence" value="ECO:0007669"/>
    <property type="project" value="TreeGrafter"/>
</dbReference>
<dbReference type="GO" id="GO:0008616">
    <property type="term" value="P:tRNA queuosine(34) biosynthetic process"/>
    <property type="evidence" value="ECO:0007669"/>
    <property type="project" value="UniProtKB-KW"/>
</dbReference>
<dbReference type="PANTHER" id="PTHR30307:SF0">
    <property type="entry name" value="S-ADENOSYLMETHIONINE:TRNA RIBOSYLTRANSFERASE-ISOMERASE"/>
    <property type="match status" value="1"/>
</dbReference>
<evidence type="ECO:0000256" key="3">
    <source>
        <dbReference type="ARBA" id="ARBA00022691"/>
    </source>
</evidence>
<protein>
    <submittedName>
        <fullName evidence="5">S-adenosylmethionine:tRNA ribosyltransferase-isomerase</fullName>
    </submittedName>
</protein>
<dbReference type="RefSeq" id="WP_150088073.1">
    <property type="nucleotide sequence ID" value="NZ_VWSF01000005.1"/>
</dbReference>
<dbReference type="Pfam" id="PF02547">
    <property type="entry name" value="Queuosine_synth"/>
    <property type="match status" value="1"/>
</dbReference>
<keyword evidence="1" id="KW-0963">Cytoplasm</keyword>
<reference evidence="5 6" key="1">
    <citation type="submission" date="2019-09" db="EMBL/GenBank/DDBJ databases">
        <title>Genome sequence and assembly of Adhaeribacter sp.</title>
        <authorList>
            <person name="Chhetri G."/>
        </authorList>
    </citation>
    <scope>NUCLEOTIDE SEQUENCE [LARGE SCALE GENOMIC DNA]</scope>
    <source>
        <strain evidence="5 6">DK36</strain>
    </source>
</reference>
<keyword evidence="6" id="KW-1185">Reference proteome</keyword>
<evidence type="ECO:0000256" key="1">
    <source>
        <dbReference type="ARBA" id="ARBA00022490"/>
    </source>
</evidence>
<evidence type="ECO:0000313" key="5">
    <source>
        <dbReference type="EMBL" id="KAA5547453.1"/>
    </source>
</evidence>
<keyword evidence="5" id="KW-0413">Isomerase</keyword>
<dbReference type="InterPro" id="IPR042118">
    <property type="entry name" value="QueA_dom1"/>
</dbReference>
<dbReference type="InterPro" id="IPR042119">
    <property type="entry name" value="QueA_dom2"/>
</dbReference>
<evidence type="ECO:0000256" key="4">
    <source>
        <dbReference type="ARBA" id="ARBA00022785"/>
    </source>
</evidence>
<dbReference type="InterPro" id="IPR003699">
    <property type="entry name" value="QueA"/>
</dbReference>
<dbReference type="PANTHER" id="PTHR30307">
    <property type="entry name" value="S-ADENOSYLMETHIONINE:TRNA RIBOSYLTRANSFERASE-ISOMERASE"/>
    <property type="match status" value="1"/>
</dbReference>
<dbReference type="AlphaFoldDB" id="A0A5M6DJ18"/>
<keyword evidence="3" id="KW-0949">S-adenosyl-L-methionine</keyword>
<accession>A0A5M6DJ18</accession>
<dbReference type="InterPro" id="IPR036100">
    <property type="entry name" value="QueA_sf"/>
</dbReference>
<gene>
    <name evidence="5" type="ORF">F0145_09000</name>
</gene>
<dbReference type="SUPFAM" id="SSF111337">
    <property type="entry name" value="QueA-like"/>
    <property type="match status" value="1"/>
</dbReference>
<organism evidence="5 6">
    <name type="scientific">Adhaeribacter rhizoryzae</name>
    <dbReference type="NCBI Taxonomy" id="2607907"/>
    <lineage>
        <taxon>Bacteria</taxon>
        <taxon>Pseudomonadati</taxon>
        <taxon>Bacteroidota</taxon>
        <taxon>Cytophagia</taxon>
        <taxon>Cytophagales</taxon>
        <taxon>Hymenobacteraceae</taxon>
        <taxon>Adhaeribacter</taxon>
    </lineage>
</organism>
<sequence length="409" mass="45537">MAINPKALKIKDFAYPLPEERIAKFPLADRAASKLLFYQRGNIQDKSFTALPELLPSDALLVFNNTKVVQARLFFKRPSGATIEIFCLEPVAPATDMQLAMQQTAGCTWKCLVGNAKRWKEETLELAITLPDQTIGHLKVTKNDRLADSYLINFTWEPTSLTFADILATAGNLPLPPYLNRTATEQDKQTYQTVYAQQEGAVAAPTAGLHFSQDIFAALTARNIKSLQVTLHVGAGTFKPVKAEEMAQHNMHGEEIFVSAAAINQLLNHLPQPIIPVGTTSLRTLESLYWLGVMLLQQPALSPEYLQVPQWLPYETSLTPAPAEALTALLNYLQKQQLEHLRATTQIIIAPGYAFKLVRGLVTNFHQPESTLLLLVSALIGEDWRRVYEHALANNYRFLSYGDSSLLLP</sequence>
<dbReference type="Gene3D" id="2.40.10.240">
    <property type="entry name" value="QueA-like"/>
    <property type="match status" value="1"/>
</dbReference>